<reference evidence="2" key="2">
    <citation type="journal article" date="2024" name="Plant">
        <title>Genomic evolution and insights into agronomic trait innovations of Sesamum species.</title>
        <authorList>
            <person name="Miao H."/>
            <person name="Wang L."/>
            <person name="Qu L."/>
            <person name="Liu H."/>
            <person name="Sun Y."/>
            <person name="Le M."/>
            <person name="Wang Q."/>
            <person name="Wei S."/>
            <person name="Zheng Y."/>
            <person name="Lin W."/>
            <person name="Duan Y."/>
            <person name="Cao H."/>
            <person name="Xiong S."/>
            <person name="Wang X."/>
            <person name="Wei L."/>
            <person name="Li C."/>
            <person name="Ma Q."/>
            <person name="Ju M."/>
            <person name="Zhao R."/>
            <person name="Li G."/>
            <person name="Mu C."/>
            <person name="Tian Q."/>
            <person name="Mei H."/>
            <person name="Zhang T."/>
            <person name="Gao T."/>
            <person name="Zhang H."/>
        </authorList>
    </citation>
    <scope>NUCLEOTIDE SEQUENCE</scope>
    <source>
        <strain evidence="2">KEN1</strain>
    </source>
</reference>
<comment type="caution">
    <text evidence="2">The sequence shown here is derived from an EMBL/GenBank/DDBJ whole genome shotgun (WGS) entry which is preliminary data.</text>
</comment>
<reference evidence="2" key="1">
    <citation type="submission" date="2020-06" db="EMBL/GenBank/DDBJ databases">
        <authorList>
            <person name="Li T."/>
            <person name="Hu X."/>
            <person name="Zhang T."/>
            <person name="Song X."/>
            <person name="Zhang H."/>
            <person name="Dai N."/>
            <person name="Sheng W."/>
            <person name="Hou X."/>
            <person name="Wei L."/>
        </authorList>
    </citation>
    <scope>NUCLEOTIDE SEQUENCE</scope>
    <source>
        <strain evidence="2">KEN1</strain>
        <tissue evidence="2">Leaf</tissue>
    </source>
</reference>
<sequence>MEQVVDPSRMEHRNEKGLAEEYSPEKHPCQRGDPHDSRIDADSRRVRCAHARATRAIMKTNHKVPAGDTKIHFGPADR</sequence>
<feature type="compositionally biased region" description="Basic and acidic residues" evidence="1">
    <location>
        <begin position="8"/>
        <end position="41"/>
    </location>
</feature>
<dbReference type="AlphaFoldDB" id="A0AAW2WY23"/>
<proteinExistence type="predicted"/>
<evidence type="ECO:0000256" key="1">
    <source>
        <dbReference type="SAM" id="MobiDB-lite"/>
    </source>
</evidence>
<name>A0AAW2WY23_9LAMI</name>
<protein>
    <submittedName>
        <fullName evidence="2">Uncharacterized protein</fullName>
    </submittedName>
</protein>
<organism evidence="2">
    <name type="scientific">Sesamum latifolium</name>
    <dbReference type="NCBI Taxonomy" id="2727402"/>
    <lineage>
        <taxon>Eukaryota</taxon>
        <taxon>Viridiplantae</taxon>
        <taxon>Streptophyta</taxon>
        <taxon>Embryophyta</taxon>
        <taxon>Tracheophyta</taxon>
        <taxon>Spermatophyta</taxon>
        <taxon>Magnoliopsida</taxon>
        <taxon>eudicotyledons</taxon>
        <taxon>Gunneridae</taxon>
        <taxon>Pentapetalae</taxon>
        <taxon>asterids</taxon>
        <taxon>lamiids</taxon>
        <taxon>Lamiales</taxon>
        <taxon>Pedaliaceae</taxon>
        <taxon>Sesamum</taxon>
    </lineage>
</organism>
<evidence type="ECO:0000313" key="2">
    <source>
        <dbReference type="EMBL" id="KAL0446333.1"/>
    </source>
</evidence>
<gene>
    <name evidence="2" type="ORF">Slati_1761200</name>
</gene>
<feature type="region of interest" description="Disordered" evidence="1">
    <location>
        <begin position="1"/>
        <end position="41"/>
    </location>
</feature>
<accession>A0AAW2WY23</accession>
<dbReference type="EMBL" id="JACGWN010000006">
    <property type="protein sequence ID" value="KAL0446333.1"/>
    <property type="molecule type" value="Genomic_DNA"/>
</dbReference>